<reference evidence="3 4" key="1">
    <citation type="submission" date="2018-10" db="EMBL/GenBank/DDBJ databases">
        <title>Isolation from soil.</title>
        <authorList>
            <person name="Hu J."/>
        </authorList>
    </citation>
    <scope>NUCLEOTIDE SEQUENCE [LARGE SCALE GENOMIC DNA]</scope>
    <source>
        <strain evidence="3 4">NEAU-Ht49</strain>
    </source>
</reference>
<keyword evidence="4" id="KW-1185">Reference proteome</keyword>
<sequence length="406" mass="43413">MPLRSVLTAAKKPAKPARRPLSPGRLLVSGLTAVLLLAFAASVAIGWYFSGVATQVDHGRTYDLRVRAVGDGTVTLPRTDATTRPGVFGLEWAIGLRDGGGRAIIGEVVRKSESIAGMDTGTIVRKVLSVPSGKLEPGLTVGLDHWVYHGDPKKALGLDFQNVTYPSQVGAMPAWLVPGRTKNSTWVIAVHGHNADRAETFRAMKTVHDSGMPMLSISYRNDRGAPPGANGRNLLGSKEWNDVASAIAYARSQGATGVVLYGWSMGGWMAMSALQHAPDPSFVRGVVLDSPVLDWRSTLHKQGSSRGLPSLETDVAMRMLTWRYDVDLGAMDLRPFAPRLKTPTLLFTAGQDGTVDNGPSLEFARKAPAGMVTQVAEPNADHTEAWNVDSSGYEQALSGFLSKTAS</sequence>
<protein>
    <submittedName>
        <fullName evidence="3">Alpha/beta fold hydrolase</fullName>
    </submittedName>
</protein>
<dbReference type="Pfam" id="PF00326">
    <property type="entry name" value="Peptidase_S9"/>
    <property type="match status" value="1"/>
</dbReference>
<dbReference type="AlphaFoldDB" id="A0A3M2LU98"/>
<dbReference type="Proteomes" id="UP000282674">
    <property type="component" value="Unassembled WGS sequence"/>
</dbReference>
<evidence type="ECO:0000256" key="1">
    <source>
        <dbReference type="SAM" id="MobiDB-lite"/>
    </source>
</evidence>
<keyword evidence="3" id="KW-0378">Hydrolase</keyword>
<feature type="domain" description="Peptidase S9 prolyl oligopeptidase catalytic" evidence="2">
    <location>
        <begin position="229"/>
        <end position="367"/>
    </location>
</feature>
<dbReference type="SUPFAM" id="SSF53474">
    <property type="entry name" value="alpha/beta-Hydrolases"/>
    <property type="match status" value="1"/>
</dbReference>
<accession>A0A3M2LU98</accession>
<dbReference type="EMBL" id="RFFG01000058">
    <property type="protein sequence ID" value="RMI40113.1"/>
    <property type="molecule type" value="Genomic_DNA"/>
</dbReference>
<dbReference type="RefSeq" id="WP_147481671.1">
    <property type="nucleotide sequence ID" value="NZ_JBHSKC010000021.1"/>
</dbReference>
<evidence type="ECO:0000313" key="4">
    <source>
        <dbReference type="Proteomes" id="UP000282674"/>
    </source>
</evidence>
<organism evidence="3 4">
    <name type="scientific">Actinomadura harenae</name>
    <dbReference type="NCBI Taxonomy" id="2483351"/>
    <lineage>
        <taxon>Bacteria</taxon>
        <taxon>Bacillati</taxon>
        <taxon>Actinomycetota</taxon>
        <taxon>Actinomycetes</taxon>
        <taxon>Streptosporangiales</taxon>
        <taxon>Thermomonosporaceae</taxon>
        <taxon>Actinomadura</taxon>
    </lineage>
</organism>
<dbReference type="GO" id="GO:0008236">
    <property type="term" value="F:serine-type peptidase activity"/>
    <property type="evidence" value="ECO:0007669"/>
    <property type="project" value="InterPro"/>
</dbReference>
<dbReference type="GO" id="GO:0006508">
    <property type="term" value="P:proteolysis"/>
    <property type="evidence" value="ECO:0007669"/>
    <property type="project" value="InterPro"/>
</dbReference>
<evidence type="ECO:0000313" key="3">
    <source>
        <dbReference type="EMBL" id="RMI40113.1"/>
    </source>
</evidence>
<name>A0A3M2LU98_9ACTN</name>
<dbReference type="InterPro" id="IPR029058">
    <property type="entry name" value="AB_hydrolase_fold"/>
</dbReference>
<gene>
    <name evidence="3" type="ORF">EBO15_27515</name>
</gene>
<proteinExistence type="predicted"/>
<dbReference type="OrthoDB" id="8111537at2"/>
<dbReference type="InterPro" id="IPR001375">
    <property type="entry name" value="Peptidase_S9_cat"/>
</dbReference>
<dbReference type="Gene3D" id="3.40.50.1820">
    <property type="entry name" value="alpha/beta hydrolase"/>
    <property type="match status" value="1"/>
</dbReference>
<feature type="region of interest" description="Disordered" evidence="1">
    <location>
        <begin position="1"/>
        <end position="20"/>
    </location>
</feature>
<evidence type="ECO:0000259" key="2">
    <source>
        <dbReference type="Pfam" id="PF00326"/>
    </source>
</evidence>
<comment type="caution">
    <text evidence="3">The sequence shown here is derived from an EMBL/GenBank/DDBJ whole genome shotgun (WGS) entry which is preliminary data.</text>
</comment>